<dbReference type="Pfam" id="PF01416">
    <property type="entry name" value="PseudoU_synth_1"/>
    <property type="match status" value="1"/>
</dbReference>
<evidence type="ECO:0000313" key="8">
    <source>
        <dbReference type="Proteomes" id="UP000198406"/>
    </source>
</evidence>
<dbReference type="OrthoDB" id="271910at2759"/>
<name>A0A1Z5K583_FISSO</name>
<dbReference type="Gene3D" id="3.30.70.660">
    <property type="entry name" value="Pseudouridine synthase I, catalytic domain, C-terminal subdomain"/>
    <property type="match status" value="1"/>
</dbReference>
<organism evidence="7 8">
    <name type="scientific">Fistulifera solaris</name>
    <name type="common">Oleaginous diatom</name>
    <dbReference type="NCBI Taxonomy" id="1519565"/>
    <lineage>
        <taxon>Eukaryota</taxon>
        <taxon>Sar</taxon>
        <taxon>Stramenopiles</taxon>
        <taxon>Ochrophyta</taxon>
        <taxon>Bacillariophyta</taxon>
        <taxon>Bacillariophyceae</taxon>
        <taxon>Bacillariophycidae</taxon>
        <taxon>Naviculales</taxon>
        <taxon>Naviculaceae</taxon>
        <taxon>Fistulifera</taxon>
    </lineage>
</organism>
<evidence type="ECO:0000259" key="6">
    <source>
        <dbReference type="Pfam" id="PF01416"/>
    </source>
</evidence>
<evidence type="ECO:0000256" key="2">
    <source>
        <dbReference type="ARBA" id="ARBA00022694"/>
    </source>
</evidence>
<feature type="domain" description="Pseudouridine synthase I TruA alpha/beta" evidence="6">
    <location>
        <begin position="134"/>
        <end position="252"/>
    </location>
</feature>
<dbReference type="PANTHER" id="PTHR11142:SF0">
    <property type="entry name" value="TRNA PSEUDOURIDINE SYNTHASE-LIKE 1"/>
    <property type="match status" value="1"/>
</dbReference>
<comment type="catalytic activity">
    <reaction evidence="4">
        <text>uridine(38/39/40) in tRNA = pseudouridine(38/39/40) in tRNA</text>
        <dbReference type="Rhea" id="RHEA:22376"/>
        <dbReference type="Rhea" id="RHEA-COMP:10085"/>
        <dbReference type="Rhea" id="RHEA-COMP:10087"/>
        <dbReference type="ChEBI" id="CHEBI:65314"/>
        <dbReference type="ChEBI" id="CHEBI:65315"/>
        <dbReference type="EC" id="5.4.99.12"/>
    </reaction>
</comment>
<sequence>MIAQAYAITPAALEATRMGLCPYPSQPSIPGKRYPHPWNSTDSTECFVPIAATASKIGFALNRMSGDDLRIFAVAPSPTRTGDDVPFHPTLHARLKKYQYTISTGTIADPIRRKRVWHVGKVDDDLFLSRMQDAARLLQGSHDFTAFSPTPKGPQDRKRRKESDFNGACDLASIQIARTDYRWRDTSEITITITGNRFLYKMVRMLVGTSVAAGIGAITPFQIQSALVSGERLPTHIVECAPPHGLVLLHVDVDGETEWEPVNS</sequence>
<dbReference type="EC" id="5.4.99.12" evidence="4"/>
<comment type="similarity">
    <text evidence="1 4">Belongs to the tRNA pseudouridine synthase TruA family.</text>
</comment>
<dbReference type="EMBL" id="BDSP01000166">
    <property type="protein sequence ID" value="GAX21410.1"/>
    <property type="molecule type" value="Genomic_DNA"/>
</dbReference>
<evidence type="ECO:0000256" key="4">
    <source>
        <dbReference type="RuleBase" id="RU003792"/>
    </source>
</evidence>
<keyword evidence="3 4" id="KW-0413">Isomerase</keyword>
<protein>
    <recommendedName>
        <fullName evidence="4">tRNA pseudouridine synthase</fullName>
        <ecNumber evidence="4">5.4.99.12</ecNumber>
    </recommendedName>
</protein>
<dbReference type="InterPro" id="IPR001406">
    <property type="entry name" value="PsdUridine_synth_TruA"/>
</dbReference>
<evidence type="ECO:0000256" key="3">
    <source>
        <dbReference type="ARBA" id="ARBA00023235"/>
    </source>
</evidence>
<gene>
    <name evidence="7" type="ORF">FisN_28Lh103</name>
</gene>
<comment type="caution">
    <text evidence="7">The sequence shown here is derived from an EMBL/GenBank/DDBJ whole genome shotgun (WGS) entry which is preliminary data.</text>
</comment>
<keyword evidence="8" id="KW-1185">Reference proteome</keyword>
<dbReference type="PANTHER" id="PTHR11142">
    <property type="entry name" value="PSEUDOURIDYLATE SYNTHASE"/>
    <property type="match status" value="1"/>
</dbReference>
<feature type="region of interest" description="Disordered" evidence="5">
    <location>
        <begin position="143"/>
        <end position="164"/>
    </location>
</feature>
<accession>A0A1Z5K583</accession>
<dbReference type="GO" id="GO:0003723">
    <property type="term" value="F:RNA binding"/>
    <property type="evidence" value="ECO:0007669"/>
    <property type="project" value="InterPro"/>
</dbReference>
<evidence type="ECO:0000256" key="1">
    <source>
        <dbReference type="ARBA" id="ARBA00009375"/>
    </source>
</evidence>
<dbReference type="SUPFAM" id="SSF55120">
    <property type="entry name" value="Pseudouridine synthase"/>
    <property type="match status" value="1"/>
</dbReference>
<dbReference type="GO" id="GO:0160147">
    <property type="term" value="F:tRNA pseudouridine(38-40) synthase activity"/>
    <property type="evidence" value="ECO:0007669"/>
    <property type="project" value="UniProtKB-EC"/>
</dbReference>
<proteinExistence type="inferred from homology"/>
<dbReference type="InParanoid" id="A0A1Z5K583"/>
<dbReference type="InterPro" id="IPR020095">
    <property type="entry name" value="PsdUridine_synth_TruA_C"/>
</dbReference>
<evidence type="ECO:0000256" key="5">
    <source>
        <dbReference type="SAM" id="MobiDB-lite"/>
    </source>
</evidence>
<dbReference type="InterPro" id="IPR020097">
    <property type="entry name" value="PsdUridine_synth_TruA_a/b_dom"/>
</dbReference>
<reference evidence="7 8" key="1">
    <citation type="journal article" date="2015" name="Plant Cell">
        <title>Oil accumulation by the oleaginous diatom Fistulifera solaris as revealed by the genome and transcriptome.</title>
        <authorList>
            <person name="Tanaka T."/>
            <person name="Maeda Y."/>
            <person name="Veluchamy A."/>
            <person name="Tanaka M."/>
            <person name="Abida H."/>
            <person name="Marechal E."/>
            <person name="Bowler C."/>
            <person name="Muto M."/>
            <person name="Sunaga Y."/>
            <person name="Tanaka M."/>
            <person name="Yoshino T."/>
            <person name="Taniguchi T."/>
            <person name="Fukuda Y."/>
            <person name="Nemoto M."/>
            <person name="Matsumoto M."/>
            <person name="Wong P.S."/>
            <person name="Aburatani S."/>
            <person name="Fujibuchi W."/>
        </authorList>
    </citation>
    <scope>NUCLEOTIDE SEQUENCE [LARGE SCALE GENOMIC DNA]</scope>
    <source>
        <strain evidence="7 8">JPCC DA0580</strain>
    </source>
</reference>
<dbReference type="InterPro" id="IPR020103">
    <property type="entry name" value="PsdUridine_synth_cat_dom_sf"/>
</dbReference>
<evidence type="ECO:0000313" key="7">
    <source>
        <dbReference type="EMBL" id="GAX21410.1"/>
    </source>
</evidence>
<dbReference type="AlphaFoldDB" id="A0A1Z5K583"/>
<dbReference type="GO" id="GO:0031119">
    <property type="term" value="P:tRNA pseudouridine synthesis"/>
    <property type="evidence" value="ECO:0007669"/>
    <property type="project" value="TreeGrafter"/>
</dbReference>
<dbReference type="Proteomes" id="UP000198406">
    <property type="component" value="Unassembled WGS sequence"/>
</dbReference>
<keyword evidence="2 4" id="KW-0819">tRNA processing</keyword>